<comment type="caution">
    <text evidence="2">The sequence shown here is derived from an EMBL/GenBank/DDBJ whole genome shotgun (WGS) entry which is preliminary data.</text>
</comment>
<accession>A0ABV4R6J5</accession>
<protein>
    <submittedName>
        <fullName evidence="2">Uncharacterized protein</fullName>
    </submittedName>
</protein>
<evidence type="ECO:0000256" key="1">
    <source>
        <dbReference type="SAM" id="MobiDB-lite"/>
    </source>
</evidence>
<gene>
    <name evidence="2" type="ORF">SM436_30255</name>
</gene>
<reference evidence="2 3" key="1">
    <citation type="submission" date="2023-11" db="EMBL/GenBank/DDBJ databases">
        <title>Actinomadura monticuli sp. nov., isolated from volcanic ash.</title>
        <authorList>
            <person name="Lee S.D."/>
            <person name="Yang H."/>
            <person name="Kim I.S."/>
        </authorList>
    </citation>
    <scope>NUCLEOTIDE SEQUENCE [LARGE SCALE GENOMIC DNA]</scope>
    <source>
        <strain evidence="2 3">DSM 45346</strain>
    </source>
</reference>
<evidence type="ECO:0000313" key="3">
    <source>
        <dbReference type="Proteomes" id="UP001569904"/>
    </source>
</evidence>
<organism evidence="2 3">
    <name type="scientific">Actinomadura chokoriensis</name>
    <dbReference type="NCBI Taxonomy" id="454156"/>
    <lineage>
        <taxon>Bacteria</taxon>
        <taxon>Bacillati</taxon>
        <taxon>Actinomycetota</taxon>
        <taxon>Actinomycetes</taxon>
        <taxon>Streptosporangiales</taxon>
        <taxon>Thermomonosporaceae</taxon>
        <taxon>Actinomadura</taxon>
    </lineage>
</organism>
<feature type="region of interest" description="Disordered" evidence="1">
    <location>
        <begin position="114"/>
        <end position="159"/>
    </location>
</feature>
<dbReference type="Proteomes" id="UP001569904">
    <property type="component" value="Unassembled WGS sequence"/>
</dbReference>
<feature type="compositionally biased region" description="Basic and acidic residues" evidence="1">
    <location>
        <begin position="121"/>
        <end position="140"/>
    </location>
</feature>
<proteinExistence type="predicted"/>
<dbReference type="RefSeq" id="WP_371944852.1">
    <property type="nucleotide sequence ID" value="NZ_JAXCEH010000026.1"/>
</dbReference>
<sequence>MTASGPMGYTARPEAMGALISTLFADRLFEHGIPYLRVGLMTVYVQDRATADLASMKRRPADEAIGAALGVVAKMWDEAMTMHGLLRRTIDECQRQVRLELEQTVDEHITLVRKATQAAERGPDSRVEPERAEIDRHDRLQAQMRTLGADPIPQRSGPP</sequence>
<dbReference type="EMBL" id="JAXCEH010000026">
    <property type="protein sequence ID" value="MFA1557989.1"/>
    <property type="molecule type" value="Genomic_DNA"/>
</dbReference>
<name>A0ABV4R6J5_9ACTN</name>
<keyword evidence="3" id="KW-1185">Reference proteome</keyword>
<evidence type="ECO:0000313" key="2">
    <source>
        <dbReference type="EMBL" id="MFA1557989.1"/>
    </source>
</evidence>